<dbReference type="GeneID" id="110253502"/>
<evidence type="ECO:0000313" key="1">
    <source>
        <dbReference type="EnsemblMetazoa" id="XP_020916079.1"/>
    </source>
</evidence>
<dbReference type="PANTHER" id="PTHR28064:SF1">
    <property type="entry name" value="INNER KINETOCHORE SUBUNIT NKP2"/>
    <property type="match status" value="1"/>
</dbReference>
<dbReference type="KEGG" id="epa:110253502"/>
<dbReference type="Pfam" id="PF09447">
    <property type="entry name" value="Cnl2_NKP2"/>
    <property type="match status" value="1"/>
</dbReference>
<evidence type="ECO:0000313" key="2">
    <source>
        <dbReference type="Proteomes" id="UP000887567"/>
    </source>
</evidence>
<dbReference type="GO" id="GO:0031511">
    <property type="term" value="C:Mis6-Sim4 complex"/>
    <property type="evidence" value="ECO:0007669"/>
    <property type="project" value="TreeGrafter"/>
</dbReference>
<dbReference type="InterPro" id="IPR018565">
    <property type="entry name" value="Nkp2/Cnl2"/>
</dbReference>
<name>A0A913Y8T6_EXADI</name>
<dbReference type="Proteomes" id="UP000887567">
    <property type="component" value="Unplaced"/>
</dbReference>
<dbReference type="AlphaFoldDB" id="A0A913Y8T6"/>
<accession>A0A913Y8T6</accession>
<dbReference type="OrthoDB" id="5981687at2759"/>
<keyword evidence="2" id="KW-1185">Reference proteome</keyword>
<organism evidence="1 2">
    <name type="scientific">Exaiptasia diaphana</name>
    <name type="common">Tropical sea anemone</name>
    <name type="synonym">Aiptasia pulchella</name>
    <dbReference type="NCBI Taxonomy" id="2652724"/>
    <lineage>
        <taxon>Eukaryota</taxon>
        <taxon>Metazoa</taxon>
        <taxon>Cnidaria</taxon>
        <taxon>Anthozoa</taxon>
        <taxon>Hexacorallia</taxon>
        <taxon>Actiniaria</taxon>
        <taxon>Aiptasiidae</taxon>
        <taxon>Exaiptasia</taxon>
    </lineage>
</organism>
<protein>
    <submittedName>
        <fullName evidence="1">Uncharacterized protein</fullName>
    </submittedName>
</protein>
<dbReference type="PANTHER" id="PTHR28064">
    <property type="entry name" value="INNER KINETOCHORE SUBUNIT NKP2"/>
    <property type="match status" value="1"/>
</dbReference>
<dbReference type="OMA" id="CATLFKE"/>
<proteinExistence type="predicted"/>
<dbReference type="RefSeq" id="XP_020916079.1">
    <property type="nucleotide sequence ID" value="XM_021060420.2"/>
</dbReference>
<sequence>MHFRVHARSDVIRRVGTGTGQTKMADINPRSAAMELSHLLAEFLIRSEVTNSYTLDEFREAFPQRHRGHKEVKLLYKAFQMKRMKLRQAVRRNVSLHCVQRSTAVAQITCSNENTPQRKNSEKDQEQIYLEKKLILLNKDTREAEKQFLRCATLFKEKEFLTHGSAK</sequence>
<dbReference type="GO" id="GO:0007059">
    <property type="term" value="P:chromosome segregation"/>
    <property type="evidence" value="ECO:0007669"/>
    <property type="project" value="TreeGrafter"/>
</dbReference>
<dbReference type="EnsemblMetazoa" id="XM_021060420.2">
    <property type="protein sequence ID" value="XP_020916079.1"/>
    <property type="gene ID" value="LOC110253502"/>
</dbReference>
<reference evidence="1" key="1">
    <citation type="submission" date="2022-11" db="UniProtKB">
        <authorList>
            <consortium name="EnsemblMetazoa"/>
        </authorList>
    </citation>
    <scope>IDENTIFICATION</scope>
</reference>